<dbReference type="EMBL" id="CP012150">
    <property type="protein sequence ID" value="AKS33568.1"/>
    <property type="molecule type" value="Genomic_DNA"/>
</dbReference>
<evidence type="ECO:0000256" key="5">
    <source>
        <dbReference type="PIRSR" id="PIRSR617867-1"/>
    </source>
</evidence>
<dbReference type="InterPro" id="IPR050438">
    <property type="entry name" value="LMW_PTPase"/>
</dbReference>
<dbReference type="InterPro" id="IPR017867">
    <property type="entry name" value="Tyr_phospatase_low_mol_wt"/>
</dbReference>
<evidence type="ECO:0000256" key="4">
    <source>
        <dbReference type="ARBA" id="ARBA00022912"/>
    </source>
</evidence>
<feature type="active site" evidence="5">
    <location>
        <position position="28"/>
    </location>
</feature>
<evidence type="ECO:0000256" key="3">
    <source>
        <dbReference type="ARBA" id="ARBA00022801"/>
    </source>
</evidence>
<dbReference type="Pfam" id="PF01451">
    <property type="entry name" value="LMWPc"/>
    <property type="match status" value="1"/>
</dbReference>
<dbReference type="Gene3D" id="3.40.50.2300">
    <property type="match status" value="1"/>
</dbReference>
<evidence type="ECO:0000256" key="1">
    <source>
        <dbReference type="ARBA" id="ARBA00011063"/>
    </source>
</evidence>
<evidence type="ECO:0000256" key="2">
    <source>
        <dbReference type="ARBA" id="ARBA00013064"/>
    </source>
</evidence>
<proteinExistence type="inferred from homology"/>
<gene>
    <name evidence="7" type="ORF">AFA91_18555</name>
</gene>
<dbReference type="GO" id="GO:0004725">
    <property type="term" value="F:protein tyrosine phosphatase activity"/>
    <property type="evidence" value="ECO:0007669"/>
    <property type="project" value="UniProtKB-EC"/>
</dbReference>
<dbReference type="PRINTS" id="PR00719">
    <property type="entry name" value="LMWPTPASE"/>
</dbReference>
<protein>
    <recommendedName>
        <fullName evidence="2">protein-tyrosine-phosphatase</fullName>
        <ecNumber evidence="2">3.1.3.48</ecNumber>
    </recommendedName>
</protein>
<dbReference type="InterPro" id="IPR036196">
    <property type="entry name" value="Ptyr_pPase_sf"/>
</dbReference>
<feature type="domain" description="Phosphotyrosine protein phosphatase I" evidence="6">
    <location>
        <begin position="16"/>
        <end position="163"/>
    </location>
</feature>
<feature type="active site" description="Proton donor" evidence="5">
    <location>
        <position position="137"/>
    </location>
</feature>
<evidence type="ECO:0000313" key="7">
    <source>
        <dbReference type="EMBL" id="AKS33568.1"/>
    </source>
</evidence>
<reference evidence="7 8" key="1">
    <citation type="submission" date="2015-07" db="EMBL/GenBank/DDBJ databases">
        <title>Complete genome sequence of Mycobacterium goodii X7B, a facultative thermophilic biodesulfurizing bacterium.</title>
        <authorList>
            <person name="Yu B."/>
            <person name="Li F."/>
            <person name="Xu P."/>
        </authorList>
    </citation>
    <scope>NUCLEOTIDE SEQUENCE [LARGE SCALE GENOMIC DNA]</scope>
    <source>
        <strain evidence="7 8">X7B</strain>
    </source>
</reference>
<dbReference type="SUPFAM" id="SSF52788">
    <property type="entry name" value="Phosphotyrosine protein phosphatases I"/>
    <property type="match status" value="1"/>
</dbReference>
<dbReference type="SMART" id="SM00226">
    <property type="entry name" value="LMWPc"/>
    <property type="match status" value="1"/>
</dbReference>
<keyword evidence="3" id="KW-0378">Hydrolase</keyword>
<dbReference type="InterPro" id="IPR023485">
    <property type="entry name" value="Ptyr_pPase"/>
</dbReference>
<comment type="similarity">
    <text evidence="1">Belongs to the low molecular weight phosphotyrosine protein phosphatase family.</text>
</comment>
<dbReference type="PANTHER" id="PTHR11717:SF7">
    <property type="entry name" value="LOW MOLECULAR WEIGHT PHOSPHOTYROSINE PROTEIN PHOSPHATASE"/>
    <property type="match status" value="1"/>
</dbReference>
<dbReference type="CDD" id="cd16343">
    <property type="entry name" value="LMWPTP"/>
    <property type="match status" value="1"/>
</dbReference>
<dbReference type="Proteomes" id="UP000062255">
    <property type="component" value="Chromosome"/>
</dbReference>
<dbReference type="AlphaFoldDB" id="A0A0K0X852"/>
<dbReference type="PATRIC" id="fig|134601.6.peg.3843"/>
<dbReference type="KEGG" id="mgo:AFA91_18555"/>
<accession>A0A0K0X852</accession>
<sequence>MSRPSRRCAGCSVSELHVTFVCSGNICRSPMAEKMFAHQIAERGLREVVRVTSAGTGGWHAGDGADERACLVLADHGYPTAHLAAVVDDDHLSADLVVAMGRNHARILADSGVEPERLRMLRSFDPRAGAHTPDVEDPYYGTRDDFEAVFAVIDAALPGLHDWVDEQLAARGIVA</sequence>
<organism evidence="7 8">
    <name type="scientific">Mycolicibacterium goodii</name>
    <name type="common">Mycobacterium goodii</name>
    <dbReference type="NCBI Taxonomy" id="134601"/>
    <lineage>
        <taxon>Bacteria</taxon>
        <taxon>Bacillati</taxon>
        <taxon>Actinomycetota</taxon>
        <taxon>Actinomycetes</taxon>
        <taxon>Mycobacteriales</taxon>
        <taxon>Mycobacteriaceae</taxon>
        <taxon>Mycolicibacterium</taxon>
    </lineage>
</organism>
<dbReference type="PANTHER" id="PTHR11717">
    <property type="entry name" value="LOW MOLECULAR WEIGHT PROTEIN TYROSINE PHOSPHATASE"/>
    <property type="match status" value="1"/>
</dbReference>
<feature type="active site" description="Nucleophile" evidence="5">
    <location>
        <position position="22"/>
    </location>
</feature>
<evidence type="ECO:0000313" key="8">
    <source>
        <dbReference type="Proteomes" id="UP000062255"/>
    </source>
</evidence>
<dbReference type="EC" id="3.1.3.48" evidence="2"/>
<keyword evidence="4" id="KW-0904">Protein phosphatase</keyword>
<dbReference type="STRING" id="134601.AFA91_18555"/>
<evidence type="ECO:0000259" key="6">
    <source>
        <dbReference type="SMART" id="SM00226"/>
    </source>
</evidence>
<name>A0A0K0X852_MYCGD</name>